<protein>
    <submittedName>
        <fullName evidence="2">Uncharacterized protein</fullName>
    </submittedName>
</protein>
<feature type="transmembrane region" description="Helical" evidence="1">
    <location>
        <begin position="12"/>
        <end position="35"/>
    </location>
</feature>
<evidence type="ECO:0000256" key="1">
    <source>
        <dbReference type="SAM" id="Phobius"/>
    </source>
</evidence>
<accession>A0A511R1P5</accession>
<dbReference type="AlphaFoldDB" id="A0A511R1P5"/>
<dbReference type="EMBL" id="BJXL01000048">
    <property type="protein sequence ID" value="GEM83529.1"/>
    <property type="molecule type" value="Genomic_DNA"/>
</dbReference>
<dbReference type="Proteomes" id="UP000321197">
    <property type="component" value="Unassembled WGS sequence"/>
</dbReference>
<evidence type="ECO:0000313" key="2">
    <source>
        <dbReference type="EMBL" id="GEM83529.1"/>
    </source>
</evidence>
<gene>
    <name evidence="2" type="ORF">MHY01S_16950</name>
</gene>
<name>A0A511R1P5_9DEIN</name>
<sequence>MISSVTPIEWILGGVVGIGLLVLILLITAPFADVFKKKR</sequence>
<organism evidence="2 3">
    <name type="scientific">Meiothermus hypogaeus NBRC 106114</name>
    <dbReference type="NCBI Taxonomy" id="1227553"/>
    <lineage>
        <taxon>Bacteria</taxon>
        <taxon>Thermotogati</taxon>
        <taxon>Deinococcota</taxon>
        <taxon>Deinococci</taxon>
        <taxon>Thermales</taxon>
        <taxon>Thermaceae</taxon>
        <taxon>Meiothermus</taxon>
    </lineage>
</organism>
<evidence type="ECO:0000313" key="3">
    <source>
        <dbReference type="Proteomes" id="UP000321197"/>
    </source>
</evidence>
<keyword evidence="1" id="KW-1133">Transmembrane helix</keyword>
<keyword evidence="1" id="KW-0472">Membrane</keyword>
<reference evidence="2 3" key="1">
    <citation type="submission" date="2019-07" db="EMBL/GenBank/DDBJ databases">
        <title>Whole genome shotgun sequence of Meiothermus hypogaeus NBRC 106114.</title>
        <authorList>
            <person name="Hosoyama A."/>
            <person name="Uohara A."/>
            <person name="Ohji S."/>
            <person name="Ichikawa N."/>
        </authorList>
    </citation>
    <scope>NUCLEOTIDE SEQUENCE [LARGE SCALE GENOMIC DNA]</scope>
    <source>
        <strain evidence="2 3">NBRC 106114</strain>
    </source>
</reference>
<keyword evidence="1" id="KW-0812">Transmembrane</keyword>
<proteinExistence type="predicted"/>
<comment type="caution">
    <text evidence="2">The sequence shown here is derived from an EMBL/GenBank/DDBJ whole genome shotgun (WGS) entry which is preliminary data.</text>
</comment>